<proteinExistence type="predicted"/>
<dbReference type="PANTHER" id="PTHR48098:SF1">
    <property type="entry name" value="DIACYLGLYCEROL ACYLTRANSFERASE_MYCOLYLTRANSFERASE AG85A"/>
    <property type="match status" value="1"/>
</dbReference>
<keyword evidence="2" id="KW-0378">Hydrolase</keyword>
<dbReference type="Gene3D" id="2.60.120.260">
    <property type="entry name" value="Galactose-binding domain-like"/>
    <property type="match status" value="1"/>
</dbReference>
<dbReference type="InterPro" id="IPR050583">
    <property type="entry name" value="Mycobacterial_A85_antigen"/>
</dbReference>
<evidence type="ECO:0000313" key="3">
    <source>
        <dbReference type="Proteomes" id="UP001153387"/>
    </source>
</evidence>
<dbReference type="SUPFAM" id="SSF53474">
    <property type="entry name" value="alpha/beta-Hydrolases"/>
    <property type="match status" value="1"/>
</dbReference>
<accession>A0A9X4KFB9</accession>
<dbReference type="InterPro" id="IPR008979">
    <property type="entry name" value="Galactose-bd-like_sf"/>
</dbReference>
<dbReference type="InterPro" id="IPR000801">
    <property type="entry name" value="Esterase-like"/>
</dbReference>
<feature type="signal peptide" evidence="1">
    <location>
        <begin position="1"/>
        <end position="32"/>
    </location>
</feature>
<dbReference type="EMBL" id="JAPDHZ010000002">
    <property type="protein sequence ID" value="MDG0791052.1"/>
    <property type="molecule type" value="Genomic_DNA"/>
</dbReference>
<comment type="caution">
    <text evidence="2">The sequence shown here is derived from an EMBL/GenBank/DDBJ whole genome shotgun (WGS) entry which is preliminary data.</text>
</comment>
<dbReference type="SUPFAM" id="SSF49785">
    <property type="entry name" value="Galactose-binding domain-like"/>
    <property type="match status" value="1"/>
</dbReference>
<dbReference type="GO" id="GO:0016747">
    <property type="term" value="F:acyltransferase activity, transferring groups other than amino-acyl groups"/>
    <property type="evidence" value="ECO:0007669"/>
    <property type="project" value="TreeGrafter"/>
</dbReference>
<dbReference type="Pfam" id="PF00756">
    <property type="entry name" value="Esterase"/>
    <property type="match status" value="1"/>
</dbReference>
<evidence type="ECO:0000256" key="1">
    <source>
        <dbReference type="SAM" id="SignalP"/>
    </source>
</evidence>
<reference evidence="2 3" key="1">
    <citation type="submission" date="2022-10" db="EMBL/GenBank/DDBJ databases">
        <title>Comparative genomic analysis of Cohnella hashimotonis sp. nov., isolated from the International Space Station.</title>
        <authorList>
            <person name="Simpson A."/>
            <person name="Venkateswaran K."/>
        </authorList>
    </citation>
    <scope>NUCLEOTIDE SEQUENCE [LARGE SCALE GENOMIC DNA]</scope>
    <source>
        <strain evidence="2 3">DSM 18997</strain>
    </source>
</reference>
<name>A0A9X4KFB9_9BACL</name>
<dbReference type="AlphaFoldDB" id="A0A9X4KFB9"/>
<keyword evidence="1" id="KW-0732">Signal</keyword>
<evidence type="ECO:0000313" key="2">
    <source>
        <dbReference type="EMBL" id="MDG0791052.1"/>
    </source>
</evidence>
<sequence length="580" mass="63012">MHTFVTRYGRRWSMLTLALLVLIGVLPLSAQAAADDAQPRFYVDRYYSASLGKEMTYRVYLPDGYYNGNQRYPVVYMLHEEGQSSRQFEDDRLQDSLDQWIAEGTIQKMIVVMPDTSGDSWFVNQDGGRWEDLIASDLVPVIDQRYPTIALPAFRGISGVSMGGFGAFVLGMRHPELFGSIASHMGALDRTVGGLQPLALIKGKTAAALKAYQYYLDGGTDDPMTYATNSTNDIHAYFRANNVAHGYQSRPGGHDKAYYLTYLNRSFMMHSASFAKGLLSGSFAASPQAISVDDTKVNVSFTVNLNRTSVANAVYENRANSAFNLNVSLKVSDPGSNAALYTANTSLGNVVQNSSLSSFTGSFTVPVSALGSLKSTNLTLDAKILGTSFTLGTKPLIRVAPTGTLPEDQQIDLLGDWRFTKDTYPTASINGADESLDTSGWSVVQPGLDWWTDGFGGYAGLNNYYGAAWYVKKFDVPADFPMEDLTLMAGKIDDADMTYINGRLVGETGFSNGVYTSSFWAASREYAIPSDLLRRGGTNTIAVRMYNQNGGGGWYAGPIGIYTKAAAQKSQKSALAGAGR</sequence>
<dbReference type="InterPro" id="IPR029058">
    <property type="entry name" value="AB_hydrolase_fold"/>
</dbReference>
<protein>
    <submittedName>
        <fullName evidence="2">Alpha/beta hydrolase-fold protein</fullName>
    </submittedName>
</protein>
<gene>
    <name evidence="2" type="ORF">OMP38_09365</name>
</gene>
<organism evidence="2 3">
    <name type="scientific">Cohnella ginsengisoli</name>
    <dbReference type="NCBI Taxonomy" id="425004"/>
    <lineage>
        <taxon>Bacteria</taxon>
        <taxon>Bacillati</taxon>
        <taxon>Bacillota</taxon>
        <taxon>Bacilli</taxon>
        <taxon>Bacillales</taxon>
        <taxon>Paenibacillaceae</taxon>
        <taxon>Cohnella</taxon>
    </lineage>
</organism>
<dbReference type="RefSeq" id="WP_277564833.1">
    <property type="nucleotide sequence ID" value="NZ_JAPDHZ010000002.1"/>
</dbReference>
<dbReference type="GO" id="GO:0016787">
    <property type="term" value="F:hydrolase activity"/>
    <property type="evidence" value="ECO:0007669"/>
    <property type="project" value="UniProtKB-KW"/>
</dbReference>
<dbReference type="Proteomes" id="UP001153387">
    <property type="component" value="Unassembled WGS sequence"/>
</dbReference>
<dbReference type="Gene3D" id="3.40.50.1820">
    <property type="entry name" value="alpha/beta hydrolase"/>
    <property type="match status" value="1"/>
</dbReference>
<keyword evidence="3" id="KW-1185">Reference proteome</keyword>
<dbReference type="PANTHER" id="PTHR48098">
    <property type="entry name" value="ENTEROCHELIN ESTERASE-RELATED"/>
    <property type="match status" value="1"/>
</dbReference>
<feature type="chain" id="PRO_5040758204" evidence="1">
    <location>
        <begin position="33"/>
        <end position="580"/>
    </location>
</feature>